<dbReference type="Gene3D" id="1.10.357.10">
    <property type="entry name" value="Tetracycline Repressor, domain 2"/>
    <property type="match status" value="1"/>
</dbReference>
<keyword evidence="8" id="KW-1185">Reference proteome</keyword>
<dbReference type="GO" id="GO:0003677">
    <property type="term" value="F:DNA binding"/>
    <property type="evidence" value="ECO:0007669"/>
    <property type="project" value="UniProtKB-UniRule"/>
</dbReference>
<dbReference type="SUPFAM" id="SSF46689">
    <property type="entry name" value="Homeodomain-like"/>
    <property type="match status" value="1"/>
</dbReference>
<accession>A0A2K9PVV5</accession>
<keyword evidence="3" id="KW-0804">Transcription</keyword>
<dbReference type="InterPro" id="IPR011075">
    <property type="entry name" value="TetR_C"/>
</dbReference>
<dbReference type="Proteomes" id="UP000235826">
    <property type="component" value="Chromosome"/>
</dbReference>
<dbReference type="PROSITE" id="PS50977">
    <property type="entry name" value="HTH_TETR_2"/>
    <property type="match status" value="1"/>
</dbReference>
<dbReference type="RefSeq" id="WP_102757845.1">
    <property type="nucleotide sequence ID" value="NZ_CP025791.1"/>
</dbReference>
<dbReference type="OrthoDB" id="9798857at2"/>
<dbReference type="InterPro" id="IPR036271">
    <property type="entry name" value="Tet_transcr_reg_TetR-rel_C_sf"/>
</dbReference>
<evidence type="ECO:0000256" key="4">
    <source>
        <dbReference type="PROSITE-ProRule" id="PRU00335"/>
    </source>
</evidence>
<dbReference type="SUPFAM" id="SSF48498">
    <property type="entry name" value="Tetracyclin repressor-like, C-terminal domain"/>
    <property type="match status" value="1"/>
</dbReference>
<feature type="DNA-binding region" description="H-T-H motif" evidence="4">
    <location>
        <begin position="28"/>
        <end position="47"/>
    </location>
</feature>
<feature type="coiled-coil region" evidence="5">
    <location>
        <begin position="169"/>
        <end position="196"/>
    </location>
</feature>
<evidence type="ECO:0000256" key="5">
    <source>
        <dbReference type="SAM" id="Coils"/>
    </source>
</evidence>
<keyword evidence="2 4" id="KW-0238">DNA-binding</keyword>
<dbReference type="PANTHER" id="PTHR47506:SF3">
    <property type="entry name" value="HTH-TYPE TRANSCRIPTIONAL REGULATOR LMRA"/>
    <property type="match status" value="1"/>
</dbReference>
<gene>
    <name evidence="7" type="ORF">C1H87_21790</name>
</gene>
<keyword evidence="5" id="KW-0175">Coiled coil</keyword>
<dbReference type="AlphaFoldDB" id="A0A2K9PVV5"/>
<evidence type="ECO:0000256" key="2">
    <source>
        <dbReference type="ARBA" id="ARBA00023125"/>
    </source>
</evidence>
<proteinExistence type="predicted"/>
<dbReference type="PRINTS" id="PR00455">
    <property type="entry name" value="HTHTETR"/>
</dbReference>
<dbReference type="PANTHER" id="PTHR47506">
    <property type="entry name" value="TRANSCRIPTIONAL REGULATORY PROTEIN"/>
    <property type="match status" value="1"/>
</dbReference>
<name>A0A2K9PVV5_9FLAO</name>
<evidence type="ECO:0000256" key="1">
    <source>
        <dbReference type="ARBA" id="ARBA00023015"/>
    </source>
</evidence>
<reference evidence="7 8" key="1">
    <citation type="submission" date="2018-01" db="EMBL/GenBank/DDBJ databases">
        <title>Complete genome sequence of Flavivirga eckloniae ECD14 isolated from seaweed Ecklonia cava.</title>
        <authorList>
            <person name="Lee J.H."/>
            <person name="Baik K.S."/>
            <person name="Seong C.N."/>
        </authorList>
    </citation>
    <scope>NUCLEOTIDE SEQUENCE [LARGE SCALE GENOMIC DNA]</scope>
    <source>
        <strain evidence="7 8">ECD14</strain>
    </source>
</reference>
<dbReference type="InterPro" id="IPR009057">
    <property type="entry name" value="Homeodomain-like_sf"/>
</dbReference>
<keyword evidence="1" id="KW-0805">Transcription regulation</keyword>
<evidence type="ECO:0000256" key="3">
    <source>
        <dbReference type="ARBA" id="ARBA00023163"/>
    </source>
</evidence>
<dbReference type="KEGG" id="fek:C1H87_21790"/>
<dbReference type="InterPro" id="IPR001647">
    <property type="entry name" value="HTH_TetR"/>
</dbReference>
<feature type="domain" description="HTH tetR-type" evidence="6">
    <location>
        <begin position="5"/>
        <end position="65"/>
    </location>
</feature>
<dbReference type="Pfam" id="PF00440">
    <property type="entry name" value="TetR_N"/>
    <property type="match status" value="1"/>
</dbReference>
<evidence type="ECO:0000313" key="7">
    <source>
        <dbReference type="EMBL" id="AUP81202.1"/>
    </source>
</evidence>
<evidence type="ECO:0000313" key="8">
    <source>
        <dbReference type="Proteomes" id="UP000235826"/>
    </source>
</evidence>
<dbReference type="EMBL" id="CP025791">
    <property type="protein sequence ID" value="AUP81202.1"/>
    <property type="molecule type" value="Genomic_DNA"/>
</dbReference>
<evidence type="ECO:0000259" key="6">
    <source>
        <dbReference type="PROSITE" id="PS50977"/>
    </source>
</evidence>
<protein>
    <submittedName>
        <fullName evidence="7">TetR/AcrR family transcriptional regulator</fullName>
    </submittedName>
</protein>
<organism evidence="7 8">
    <name type="scientific">Flavivirga eckloniae</name>
    <dbReference type="NCBI Taxonomy" id="1803846"/>
    <lineage>
        <taxon>Bacteria</taxon>
        <taxon>Pseudomonadati</taxon>
        <taxon>Bacteroidota</taxon>
        <taxon>Flavobacteriia</taxon>
        <taxon>Flavobacteriales</taxon>
        <taxon>Flavobacteriaceae</taxon>
        <taxon>Flavivirga</taxon>
    </lineage>
</organism>
<sequence>MIRSEKTRQLIIEKTASIFNKKGYTGTYLSDLTNATGLTKGSIYGNFKDKNEVAVEAFKYNYKFQSEQILQKINQQNNTIDKLSVFLNHYRTAFRPIFNNGGCAILNTAVDADDGNDLLKEEVIKTIHNWHQRIVTILKEGIKQNELKDIDVETFSYRMIALVEGSIMLAKTLDKSEILLNNIDFLEAEINQIKKR</sequence>
<dbReference type="Pfam" id="PF16925">
    <property type="entry name" value="TetR_C_13"/>
    <property type="match status" value="1"/>
</dbReference>